<evidence type="ECO:0000256" key="6">
    <source>
        <dbReference type="ARBA" id="ARBA00023136"/>
    </source>
</evidence>
<comment type="catalytic activity">
    <reaction evidence="20">
        <text>L-lysyl-glycine(out) = L-lysyl-glycine(in)</text>
        <dbReference type="Rhea" id="RHEA:79407"/>
        <dbReference type="ChEBI" id="CHEBI:191202"/>
    </reaction>
</comment>
<evidence type="ECO:0000256" key="5">
    <source>
        <dbReference type="ARBA" id="ARBA00022989"/>
    </source>
</evidence>
<sequence>MNDKLSSRALPWLVCALVAAALYGNYYVYDSIGPVADALQRQRGFSDTQVGLLNAIYNLPNVVLILLGGMLVDRFGAARVTLWTAAVCLAGAVLTALSPDFFGMAAGRLLFGIGAETFSIATLAVLAQYFVGGNVAFAMGLALSIGRLGSFSSDMSPTWFAAAYAQGWQPPLLIAAGMAATSFGAALLYWWLDRRAASSGKGPAVPQAQPFVLRDLLHFGKAYWYLLTLCVLWYSVILAFRSTFSIKYFQHVHGLDLATAGAMNSYVFLAAVFATPAFGWLCDRIGRYAPFLAFGAVLLPVAMAVMTLTSASLWVSTALIGVSFSLVPAVMWPLASKLVAPARFGTAIGLMWVAQNAGIGAANLVAGWLNDRAGASAQNPAGYEPMMLFFGLAGVVGAAFALMLWFTAGRRAHEAVTHRG</sequence>
<evidence type="ECO:0000259" key="26">
    <source>
        <dbReference type="PROSITE" id="PS50850"/>
    </source>
</evidence>
<dbReference type="RefSeq" id="WP_088385101.1">
    <property type="nucleotide sequence ID" value="NZ_NIOF01000004.1"/>
</dbReference>
<evidence type="ECO:0000256" key="12">
    <source>
        <dbReference type="ARBA" id="ARBA00044891"/>
    </source>
</evidence>
<evidence type="ECO:0000256" key="3">
    <source>
        <dbReference type="ARBA" id="ARBA00022448"/>
    </source>
</evidence>
<comment type="function">
    <text evidence="23">Lysosomal dipeptide uniporter that selectively exports lysine, arginine or histidine-containing dipeptides with a net positive charge from the lysosome lumen into the cytosol. Could play a role in a specific type of protein O-glycosylation indirectly regulating macrophages migration and tissue invasion. Also essential for liver homeostasis.</text>
</comment>
<evidence type="ECO:0000256" key="9">
    <source>
        <dbReference type="ARBA" id="ARBA00044878"/>
    </source>
</evidence>
<comment type="catalytic activity">
    <reaction evidence="16">
        <text>L-lysyl-L-lysine(out) = L-lysyl-L-lysine(in)</text>
        <dbReference type="Rhea" id="RHEA:79403"/>
        <dbReference type="ChEBI" id="CHEBI:229956"/>
    </reaction>
</comment>
<comment type="catalytic activity">
    <reaction evidence="14">
        <text>L-aspartyl-L-lysine(out) = L-aspartyl-L-lysine(in)</text>
        <dbReference type="Rhea" id="RHEA:79411"/>
        <dbReference type="ChEBI" id="CHEBI:229953"/>
    </reaction>
</comment>
<comment type="catalytic activity">
    <reaction evidence="9">
        <text>L-histidyl-glycine(out) = L-histidyl-glycine(in)</text>
        <dbReference type="Rhea" id="RHEA:79395"/>
        <dbReference type="ChEBI" id="CHEBI:229957"/>
    </reaction>
</comment>
<feature type="transmembrane region" description="Helical" evidence="25">
    <location>
        <begin position="347"/>
        <end position="366"/>
    </location>
</feature>
<evidence type="ECO:0000313" key="28">
    <source>
        <dbReference type="Proteomes" id="UP000197468"/>
    </source>
</evidence>
<dbReference type="GO" id="GO:0005765">
    <property type="term" value="C:lysosomal membrane"/>
    <property type="evidence" value="ECO:0007669"/>
    <property type="project" value="UniProtKB-SubCell"/>
</dbReference>
<feature type="transmembrane region" description="Helical" evidence="25">
    <location>
        <begin position="288"/>
        <end position="308"/>
    </location>
</feature>
<evidence type="ECO:0000256" key="4">
    <source>
        <dbReference type="ARBA" id="ARBA00022692"/>
    </source>
</evidence>
<name>A0A246JE30_9BURK</name>
<comment type="catalytic activity">
    <reaction evidence="15">
        <text>L-arginyl-L-alpha-amino acid(out) = L-arginyl-L-alpha-amino acid(in)</text>
        <dbReference type="Rhea" id="RHEA:79371"/>
        <dbReference type="ChEBI" id="CHEBI:84315"/>
    </reaction>
</comment>
<comment type="subcellular location">
    <subcellularLocation>
        <location evidence="1">Lysosome membrane</location>
        <topology evidence="1">Multi-pass membrane protein</topology>
    </subcellularLocation>
</comment>
<dbReference type="InterPro" id="IPR052187">
    <property type="entry name" value="MFSD1"/>
</dbReference>
<protein>
    <recommendedName>
        <fullName evidence="21">Lysosomal dipeptide transporter MFSD1</fullName>
    </recommendedName>
    <alternativeName>
        <fullName evidence="22">Major facilitator superfamily domain-containing protein 1</fullName>
    </alternativeName>
</protein>
<feature type="transmembrane region" description="Helical" evidence="25">
    <location>
        <begin position="49"/>
        <end position="68"/>
    </location>
</feature>
<evidence type="ECO:0000256" key="1">
    <source>
        <dbReference type="ARBA" id="ARBA00004155"/>
    </source>
</evidence>
<comment type="catalytic activity">
    <reaction evidence="19">
        <text>L-alanyl-L-lysine(out) = L-alanyl-L-lysine(in)</text>
        <dbReference type="Rhea" id="RHEA:79415"/>
        <dbReference type="ChEBI" id="CHEBI:192470"/>
    </reaction>
</comment>
<feature type="transmembrane region" description="Helical" evidence="25">
    <location>
        <begin position="109"/>
        <end position="127"/>
    </location>
</feature>
<comment type="catalytic activity">
    <reaction evidence="10">
        <text>L-alpha-aminoacyl-L-arginine(out) = L-alpha-aminoacyl-L-arginine(in)</text>
        <dbReference type="Rhea" id="RHEA:79367"/>
        <dbReference type="ChEBI" id="CHEBI:229968"/>
    </reaction>
</comment>
<feature type="transmembrane region" description="Helical" evidence="25">
    <location>
        <begin position="314"/>
        <end position="335"/>
    </location>
</feature>
<dbReference type="PANTHER" id="PTHR23512:SF3">
    <property type="entry name" value="MAJOR FACILITATOR SUPERFAMILY DOMAIN-CONTAINING PROTEIN 1"/>
    <property type="match status" value="1"/>
</dbReference>
<dbReference type="Proteomes" id="UP000197468">
    <property type="component" value="Unassembled WGS sequence"/>
</dbReference>
<keyword evidence="7" id="KW-0458">Lysosome</keyword>
<evidence type="ECO:0000256" key="14">
    <source>
        <dbReference type="ARBA" id="ARBA00044898"/>
    </source>
</evidence>
<comment type="catalytic activity">
    <reaction evidence="13">
        <text>L-alpha-aminoacyl-L-lysine(out) = L-alpha-aminoacyl-L-lysine(in)</text>
        <dbReference type="Rhea" id="RHEA:79383"/>
        <dbReference type="ChEBI" id="CHEBI:229966"/>
    </reaction>
</comment>
<evidence type="ECO:0000256" key="10">
    <source>
        <dbReference type="ARBA" id="ARBA00044881"/>
    </source>
</evidence>
<keyword evidence="3" id="KW-0813">Transport</keyword>
<keyword evidence="28" id="KW-1185">Reference proteome</keyword>
<gene>
    <name evidence="27" type="ORF">CDN99_12095</name>
</gene>
<comment type="catalytic activity">
    <reaction evidence="12">
        <text>L-lysyl-L-alpha-amino acid(out) = L-lysyl-L-alpha-amino acid(in)</text>
        <dbReference type="Rhea" id="RHEA:79387"/>
        <dbReference type="ChEBI" id="CHEBI:229965"/>
    </reaction>
</comment>
<dbReference type="Gene3D" id="1.20.1250.20">
    <property type="entry name" value="MFS general substrate transporter like domains"/>
    <property type="match status" value="2"/>
</dbReference>
<evidence type="ECO:0000256" key="19">
    <source>
        <dbReference type="ARBA" id="ARBA00044919"/>
    </source>
</evidence>
<dbReference type="SUPFAM" id="SSF103473">
    <property type="entry name" value="MFS general substrate transporter"/>
    <property type="match status" value="1"/>
</dbReference>
<evidence type="ECO:0000256" key="15">
    <source>
        <dbReference type="ARBA" id="ARBA00044899"/>
    </source>
</evidence>
<evidence type="ECO:0000256" key="16">
    <source>
        <dbReference type="ARBA" id="ARBA00044900"/>
    </source>
</evidence>
<evidence type="ECO:0000256" key="24">
    <source>
        <dbReference type="ARBA" id="ARBA00046376"/>
    </source>
</evidence>
<feature type="transmembrane region" description="Helical" evidence="25">
    <location>
        <begin position="386"/>
        <end position="406"/>
    </location>
</feature>
<dbReference type="InterPro" id="IPR020846">
    <property type="entry name" value="MFS_dom"/>
</dbReference>
<keyword evidence="6 25" id="KW-0472">Membrane</keyword>
<comment type="subunit">
    <text evidence="24">Homodimer. Interacts with lysosomal protein GLMP (via lumenal domain); the interaction starts while both proteins are still in the endoplasmic reticulum and is required for stabilization of MFSD1 in lysosomes but has no direct effect on its targeting to lysosomes or transporter activity.</text>
</comment>
<dbReference type="AlphaFoldDB" id="A0A246JE30"/>
<feature type="domain" description="Major facilitator superfamily (MFS) profile" evidence="26">
    <location>
        <begin position="14"/>
        <end position="411"/>
    </location>
</feature>
<comment type="catalytic activity">
    <reaction evidence="18">
        <text>L-histidyl-L-alpha-amino acid(out) = L-histidyl-L-alpha-amino acid(in)</text>
        <dbReference type="Rhea" id="RHEA:79379"/>
        <dbReference type="ChEBI" id="CHEBI:229964"/>
    </reaction>
</comment>
<evidence type="ECO:0000256" key="7">
    <source>
        <dbReference type="ARBA" id="ARBA00023228"/>
    </source>
</evidence>
<comment type="caution">
    <text evidence="27">The sequence shown here is derived from an EMBL/GenBank/DDBJ whole genome shotgun (WGS) entry which is preliminary data.</text>
</comment>
<evidence type="ECO:0000256" key="25">
    <source>
        <dbReference type="SAM" id="Phobius"/>
    </source>
</evidence>
<evidence type="ECO:0000256" key="17">
    <source>
        <dbReference type="ARBA" id="ARBA00044903"/>
    </source>
</evidence>
<evidence type="ECO:0000256" key="23">
    <source>
        <dbReference type="ARBA" id="ARBA00045709"/>
    </source>
</evidence>
<dbReference type="GO" id="GO:0022857">
    <property type="term" value="F:transmembrane transporter activity"/>
    <property type="evidence" value="ECO:0007669"/>
    <property type="project" value="InterPro"/>
</dbReference>
<dbReference type="PROSITE" id="PS50850">
    <property type="entry name" value="MFS"/>
    <property type="match status" value="1"/>
</dbReference>
<dbReference type="InterPro" id="IPR011701">
    <property type="entry name" value="MFS"/>
</dbReference>
<comment type="catalytic activity">
    <reaction evidence="11">
        <text>L-alpha-aminoacyl-L-histidine(out) = L-alpha-aminoacyl-L-histidine(in)</text>
        <dbReference type="Rhea" id="RHEA:79375"/>
        <dbReference type="ChEBI" id="CHEBI:229967"/>
    </reaction>
</comment>
<dbReference type="PANTHER" id="PTHR23512">
    <property type="entry name" value="MAJOR FACILITATOR SUPERFAMILY DOMAIN-CONTAINING PROTEIN 1"/>
    <property type="match status" value="1"/>
</dbReference>
<dbReference type="EMBL" id="NIOF01000004">
    <property type="protein sequence ID" value="OWQ90895.1"/>
    <property type="molecule type" value="Genomic_DNA"/>
</dbReference>
<proteinExistence type="inferred from homology"/>
<dbReference type="Pfam" id="PF07690">
    <property type="entry name" value="MFS_1"/>
    <property type="match status" value="1"/>
</dbReference>
<evidence type="ECO:0000256" key="20">
    <source>
        <dbReference type="ARBA" id="ARBA00044924"/>
    </source>
</evidence>
<organism evidence="27 28">
    <name type="scientific">Roseateles aquatilis</name>
    <dbReference type="NCBI Taxonomy" id="431061"/>
    <lineage>
        <taxon>Bacteria</taxon>
        <taxon>Pseudomonadati</taxon>
        <taxon>Pseudomonadota</taxon>
        <taxon>Betaproteobacteria</taxon>
        <taxon>Burkholderiales</taxon>
        <taxon>Sphaerotilaceae</taxon>
        <taxon>Roseateles</taxon>
    </lineage>
</organism>
<feature type="transmembrane region" description="Helical" evidence="25">
    <location>
        <begin position="260"/>
        <end position="281"/>
    </location>
</feature>
<comment type="similarity">
    <text evidence="2">Belongs to the major facilitator superfamily.</text>
</comment>
<evidence type="ECO:0000256" key="22">
    <source>
        <dbReference type="ARBA" id="ARBA00045018"/>
    </source>
</evidence>
<evidence type="ECO:0000313" key="27">
    <source>
        <dbReference type="EMBL" id="OWQ90895.1"/>
    </source>
</evidence>
<evidence type="ECO:0000256" key="11">
    <source>
        <dbReference type="ARBA" id="ARBA00044884"/>
    </source>
</evidence>
<accession>A0A246JE30</accession>
<dbReference type="InterPro" id="IPR036259">
    <property type="entry name" value="MFS_trans_sf"/>
</dbReference>
<comment type="catalytic activity">
    <reaction evidence="8">
        <text>L-lysyl-L-alanine(out) = L-lysyl-L-alanine(in)</text>
        <dbReference type="Rhea" id="RHEA:79399"/>
        <dbReference type="ChEBI" id="CHEBI:229954"/>
    </reaction>
</comment>
<feature type="transmembrane region" description="Helical" evidence="25">
    <location>
        <begin position="80"/>
        <end position="97"/>
    </location>
</feature>
<evidence type="ECO:0000256" key="8">
    <source>
        <dbReference type="ARBA" id="ARBA00044876"/>
    </source>
</evidence>
<keyword evidence="4 25" id="KW-0812">Transmembrane</keyword>
<keyword evidence="5 25" id="KW-1133">Transmembrane helix</keyword>
<evidence type="ECO:0000256" key="18">
    <source>
        <dbReference type="ARBA" id="ARBA00044912"/>
    </source>
</evidence>
<comment type="catalytic activity">
    <reaction evidence="17">
        <text>L-arginyl-glycine(out) = L-arginyl-glycine(in)</text>
        <dbReference type="Rhea" id="RHEA:79391"/>
        <dbReference type="ChEBI" id="CHEBI:229955"/>
    </reaction>
</comment>
<feature type="transmembrane region" description="Helical" evidence="25">
    <location>
        <begin position="222"/>
        <end position="240"/>
    </location>
</feature>
<evidence type="ECO:0000256" key="2">
    <source>
        <dbReference type="ARBA" id="ARBA00008335"/>
    </source>
</evidence>
<evidence type="ECO:0000256" key="21">
    <source>
        <dbReference type="ARBA" id="ARBA00044985"/>
    </source>
</evidence>
<feature type="transmembrane region" description="Helical" evidence="25">
    <location>
        <begin position="9"/>
        <end position="29"/>
    </location>
</feature>
<dbReference type="OrthoDB" id="6395875at2"/>
<feature type="transmembrane region" description="Helical" evidence="25">
    <location>
        <begin position="172"/>
        <end position="192"/>
    </location>
</feature>
<evidence type="ECO:0000256" key="13">
    <source>
        <dbReference type="ARBA" id="ARBA00044893"/>
    </source>
</evidence>
<reference evidence="27 28" key="1">
    <citation type="journal article" date="2008" name="Int. J. Syst. Evol. Microbiol.">
        <title>Description of Roseateles aquatilis sp. nov. and Roseateles terrae sp. nov., in the class Betaproteobacteria, and emended description of the genus Roseateles.</title>
        <authorList>
            <person name="Gomila M."/>
            <person name="Bowien B."/>
            <person name="Falsen E."/>
            <person name="Moore E.R."/>
            <person name="Lalucat J."/>
        </authorList>
    </citation>
    <scope>NUCLEOTIDE SEQUENCE [LARGE SCALE GENOMIC DNA]</scope>
    <source>
        <strain evidence="27 28">CCUG 48205</strain>
    </source>
</reference>